<proteinExistence type="predicted"/>
<reference evidence="2 3" key="1">
    <citation type="submission" date="2019-06" db="EMBL/GenBank/DDBJ databases">
        <title>Draft genomes of female and male turbot (Scophthalmus maximus).</title>
        <authorList>
            <person name="Xu H."/>
            <person name="Xu X.-W."/>
            <person name="Shao C."/>
            <person name="Chen S."/>
        </authorList>
    </citation>
    <scope>NUCLEOTIDE SEQUENCE [LARGE SCALE GENOMIC DNA]</scope>
    <source>
        <strain evidence="2">Ysfricsl-2016a</strain>
        <tissue evidence="2">Blood</tissue>
    </source>
</reference>
<accession>A0A6A4S5X4</accession>
<feature type="compositionally biased region" description="Acidic residues" evidence="1">
    <location>
        <begin position="25"/>
        <end position="37"/>
    </location>
</feature>
<comment type="caution">
    <text evidence="2">The sequence shown here is derived from an EMBL/GenBank/DDBJ whole genome shotgun (WGS) entry which is preliminary data.</text>
</comment>
<dbReference type="EMBL" id="VEVO01000019">
    <property type="protein sequence ID" value="KAF0026531.1"/>
    <property type="molecule type" value="Genomic_DNA"/>
</dbReference>
<feature type="region of interest" description="Disordered" evidence="1">
    <location>
        <begin position="21"/>
        <end position="52"/>
    </location>
</feature>
<protein>
    <submittedName>
        <fullName evidence="2">Uncharacterized protein</fullName>
    </submittedName>
</protein>
<gene>
    <name evidence="2" type="ORF">F2P81_021268</name>
</gene>
<evidence type="ECO:0000313" key="2">
    <source>
        <dbReference type="EMBL" id="KAF0026531.1"/>
    </source>
</evidence>
<evidence type="ECO:0000313" key="3">
    <source>
        <dbReference type="Proteomes" id="UP000438429"/>
    </source>
</evidence>
<sequence>MYLVLLALAYASEMLRPLPLRSDSADVDDDDDDDDEDVGLRPVETRPAPHTGAPCRCRWDRRWRLLLFSVSVLSLDLRCPGQTPPPLLLIGATSSSTPHTCSSPVMRLGAKNLGCTFQDFSRTLTHWTACEREL</sequence>
<organism evidence="2 3">
    <name type="scientific">Scophthalmus maximus</name>
    <name type="common">Turbot</name>
    <name type="synonym">Psetta maxima</name>
    <dbReference type="NCBI Taxonomy" id="52904"/>
    <lineage>
        <taxon>Eukaryota</taxon>
        <taxon>Metazoa</taxon>
        <taxon>Chordata</taxon>
        <taxon>Craniata</taxon>
        <taxon>Vertebrata</taxon>
        <taxon>Euteleostomi</taxon>
        <taxon>Actinopterygii</taxon>
        <taxon>Neopterygii</taxon>
        <taxon>Teleostei</taxon>
        <taxon>Neoteleostei</taxon>
        <taxon>Acanthomorphata</taxon>
        <taxon>Carangaria</taxon>
        <taxon>Pleuronectiformes</taxon>
        <taxon>Pleuronectoidei</taxon>
        <taxon>Scophthalmidae</taxon>
        <taxon>Scophthalmus</taxon>
    </lineage>
</organism>
<evidence type="ECO:0000256" key="1">
    <source>
        <dbReference type="SAM" id="MobiDB-lite"/>
    </source>
</evidence>
<dbReference type="AlphaFoldDB" id="A0A6A4S5X4"/>
<dbReference type="Proteomes" id="UP000438429">
    <property type="component" value="Unassembled WGS sequence"/>
</dbReference>
<name>A0A6A4S5X4_SCOMX</name>